<dbReference type="Proteomes" id="UP000318017">
    <property type="component" value="Chromosome"/>
</dbReference>
<proteinExistence type="predicted"/>
<dbReference type="InterPro" id="IPR021215">
    <property type="entry name" value="DUF2752"/>
</dbReference>
<evidence type="ECO:0008006" key="4">
    <source>
        <dbReference type="Google" id="ProtNLM"/>
    </source>
</evidence>
<feature type="transmembrane region" description="Helical" evidence="1">
    <location>
        <begin position="88"/>
        <end position="110"/>
    </location>
</feature>
<evidence type="ECO:0000256" key="1">
    <source>
        <dbReference type="SAM" id="Phobius"/>
    </source>
</evidence>
<keyword evidence="3" id="KW-1185">Reference proteome</keyword>
<name>A0A518G8U1_9BACT</name>
<feature type="transmembrane region" description="Helical" evidence="1">
    <location>
        <begin position="12"/>
        <end position="34"/>
    </location>
</feature>
<organism evidence="2 3">
    <name type="scientific">Aureliella helgolandensis</name>
    <dbReference type="NCBI Taxonomy" id="2527968"/>
    <lineage>
        <taxon>Bacteria</taxon>
        <taxon>Pseudomonadati</taxon>
        <taxon>Planctomycetota</taxon>
        <taxon>Planctomycetia</taxon>
        <taxon>Pirellulales</taxon>
        <taxon>Pirellulaceae</taxon>
        <taxon>Aureliella</taxon>
    </lineage>
</organism>
<dbReference type="KEGG" id="ahel:Q31a_33120"/>
<gene>
    <name evidence="2" type="ORF">Q31a_33120</name>
</gene>
<evidence type="ECO:0000313" key="3">
    <source>
        <dbReference type="Proteomes" id="UP000318017"/>
    </source>
</evidence>
<dbReference type="AlphaFoldDB" id="A0A518G8U1"/>
<sequence>MTPASRNVNAALPLWTYALWGLSAAGILVTAALLSVGAERDVLLPGAAIVVPETCMMHARFGLDCPGCGLTRSFIHLMHGNFSAAWQLSPAGILVFAYTWLQIPLALLGVGSHLSPFEPSRRLLSRDGCRAMLQSCLGGNQLGLVILVLALSAQWIWRLLPAL</sequence>
<reference evidence="2 3" key="1">
    <citation type="submission" date="2019-02" db="EMBL/GenBank/DDBJ databases">
        <title>Deep-cultivation of Planctomycetes and their phenomic and genomic characterization uncovers novel biology.</title>
        <authorList>
            <person name="Wiegand S."/>
            <person name="Jogler M."/>
            <person name="Boedeker C."/>
            <person name="Pinto D."/>
            <person name="Vollmers J."/>
            <person name="Rivas-Marin E."/>
            <person name="Kohn T."/>
            <person name="Peeters S.H."/>
            <person name="Heuer A."/>
            <person name="Rast P."/>
            <person name="Oberbeckmann S."/>
            <person name="Bunk B."/>
            <person name="Jeske O."/>
            <person name="Meyerdierks A."/>
            <person name="Storesund J.E."/>
            <person name="Kallscheuer N."/>
            <person name="Luecker S."/>
            <person name="Lage O.M."/>
            <person name="Pohl T."/>
            <person name="Merkel B.J."/>
            <person name="Hornburger P."/>
            <person name="Mueller R.-W."/>
            <person name="Bruemmer F."/>
            <person name="Labrenz M."/>
            <person name="Spormann A.M."/>
            <person name="Op den Camp H."/>
            <person name="Overmann J."/>
            <person name="Amann R."/>
            <person name="Jetten M.S.M."/>
            <person name="Mascher T."/>
            <person name="Medema M.H."/>
            <person name="Devos D.P."/>
            <person name="Kaster A.-K."/>
            <person name="Ovreas L."/>
            <person name="Rohde M."/>
            <person name="Galperin M.Y."/>
            <person name="Jogler C."/>
        </authorList>
    </citation>
    <scope>NUCLEOTIDE SEQUENCE [LARGE SCALE GENOMIC DNA]</scope>
    <source>
        <strain evidence="2 3">Q31a</strain>
    </source>
</reference>
<accession>A0A518G8U1</accession>
<keyword evidence="1" id="KW-0812">Transmembrane</keyword>
<dbReference type="Pfam" id="PF10825">
    <property type="entry name" value="DUF2752"/>
    <property type="match status" value="1"/>
</dbReference>
<feature type="transmembrane region" description="Helical" evidence="1">
    <location>
        <begin position="131"/>
        <end position="157"/>
    </location>
</feature>
<keyword evidence="1" id="KW-1133">Transmembrane helix</keyword>
<keyword evidence="1" id="KW-0472">Membrane</keyword>
<protein>
    <recommendedName>
        <fullName evidence="4">DUF2752 domain-containing protein</fullName>
    </recommendedName>
</protein>
<evidence type="ECO:0000313" key="2">
    <source>
        <dbReference type="EMBL" id="QDV24990.1"/>
    </source>
</evidence>
<dbReference type="EMBL" id="CP036298">
    <property type="protein sequence ID" value="QDV24990.1"/>
    <property type="molecule type" value="Genomic_DNA"/>
</dbReference>